<keyword evidence="2" id="KW-1133">Transmembrane helix</keyword>
<feature type="signal peptide" evidence="3">
    <location>
        <begin position="1"/>
        <end position="18"/>
    </location>
</feature>
<proteinExistence type="predicted"/>
<dbReference type="Pfam" id="PF05616">
    <property type="entry name" value="Neisseria_TspB"/>
    <property type="match status" value="1"/>
</dbReference>
<dbReference type="HOGENOM" id="CLU_497632_0_0_4"/>
<keyword evidence="2" id="KW-0472">Membrane</keyword>
<feature type="region of interest" description="Disordered" evidence="1">
    <location>
        <begin position="74"/>
        <end position="108"/>
    </location>
</feature>
<feature type="compositionally biased region" description="Low complexity" evidence="1">
    <location>
        <begin position="425"/>
        <end position="451"/>
    </location>
</feature>
<dbReference type="STRING" id="888741.HMPREF9098_2236"/>
<keyword evidence="5" id="KW-1185">Reference proteome</keyword>
<evidence type="ECO:0000256" key="2">
    <source>
        <dbReference type="SAM" id="Phobius"/>
    </source>
</evidence>
<organism evidence="4 5">
    <name type="scientific">Kingella denitrificans ATCC 33394</name>
    <dbReference type="NCBI Taxonomy" id="888741"/>
    <lineage>
        <taxon>Bacteria</taxon>
        <taxon>Pseudomonadati</taxon>
        <taxon>Pseudomonadota</taxon>
        <taxon>Betaproteobacteria</taxon>
        <taxon>Neisseriales</taxon>
        <taxon>Neisseriaceae</taxon>
        <taxon>Kingella</taxon>
    </lineage>
</organism>
<feature type="transmembrane region" description="Helical" evidence="2">
    <location>
        <begin position="524"/>
        <end position="544"/>
    </location>
</feature>
<accession>F0F2A1</accession>
<evidence type="ECO:0000313" key="5">
    <source>
        <dbReference type="Proteomes" id="UP000004088"/>
    </source>
</evidence>
<dbReference type="Proteomes" id="UP000004088">
    <property type="component" value="Unassembled WGS sequence"/>
</dbReference>
<comment type="caution">
    <text evidence="4">The sequence shown here is derived from an EMBL/GenBank/DDBJ whole genome shotgun (WGS) entry which is preliminary data.</text>
</comment>
<protein>
    <recommendedName>
        <fullName evidence="6">TspB protein</fullName>
    </recommendedName>
</protein>
<feature type="chain" id="PRO_5003247657" description="TspB protein" evidence="3">
    <location>
        <begin position="19"/>
        <end position="547"/>
    </location>
</feature>
<name>F0F2A1_9NEIS</name>
<dbReference type="EMBL" id="AEWV01000042">
    <property type="protein sequence ID" value="EGC16401.1"/>
    <property type="molecule type" value="Genomic_DNA"/>
</dbReference>
<dbReference type="RefSeq" id="WP_003784415.1">
    <property type="nucleotide sequence ID" value="NZ_GL870929.1"/>
</dbReference>
<feature type="region of interest" description="Disordered" evidence="1">
    <location>
        <begin position="358"/>
        <end position="454"/>
    </location>
</feature>
<keyword evidence="3" id="KW-0732">Signal</keyword>
<evidence type="ECO:0000256" key="1">
    <source>
        <dbReference type="SAM" id="MobiDB-lite"/>
    </source>
</evidence>
<feature type="compositionally biased region" description="Polar residues" evidence="1">
    <location>
        <begin position="358"/>
        <end position="372"/>
    </location>
</feature>
<evidence type="ECO:0000313" key="4">
    <source>
        <dbReference type="EMBL" id="EGC16401.1"/>
    </source>
</evidence>
<evidence type="ECO:0000256" key="3">
    <source>
        <dbReference type="SAM" id="SignalP"/>
    </source>
</evidence>
<reference evidence="4 5" key="1">
    <citation type="submission" date="2011-01" db="EMBL/GenBank/DDBJ databases">
        <authorList>
            <person name="Muzny D."/>
            <person name="Qin X."/>
            <person name="Deng J."/>
            <person name="Jiang H."/>
            <person name="Liu Y."/>
            <person name="Qu J."/>
            <person name="Song X.-Z."/>
            <person name="Zhang L."/>
            <person name="Thornton R."/>
            <person name="Coyle M."/>
            <person name="Francisco L."/>
            <person name="Jackson L."/>
            <person name="Javaid M."/>
            <person name="Korchina V."/>
            <person name="Kovar C."/>
            <person name="Mata R."/>
            <person name="Mathew T."/>
            <person name="Ngo R."/>
            <person name="Nguyen L."/>
            <person name="Nguyen N."/>
            <person name="Okwuonu G."/>
            <person name="Ongeri F."/>
            <person name="Pham C."/>
            <person name="Simmons D."/>
            <person name="Wilczek-Boney K."/>
            <person name="Hale W."/>
            <person name="Jakkamsetti A."/>
            <person name="Pham P."/>
            <person name="Ruth R."/>
            <person name="San Lucas F."/>
            <person name="Warren J."/>
            <person name="Zhang J."/>
            <person name="Zhao Z."/>
            <person name="Zhou C."/>
            <person name="Zhu D."/>
            <person name="Lee S."/>
            <person name="Bess C."/>
            <person name="Blankenburg K."/>
            <person name="Forbes L."/>
            <person name="Fu Q."/>
            <person name="Gubbala S."/>
            <person name="Hirani K."/>
            <person name="Jayaseelan J.C."/>
            <person name="Lara F."/>
            <person name="Munidasa M."/>
            <person name="Palculict T."/>
            <person name="Patil S."/>
            <person name="Pu L.-L."/>
            <person name="Saada N."/>
            <person name="Tang L."/>
            <person name="Weissenberger G."/>
            <person name="Zhu Y."/>
            <person name="Hemphill L."/>
            <person name="Shang Y."/>
            <person name="Youmans B."/>
            <person name="Ayvaz T."/>
            <person name="Ross M."/>
            <person name="Santibanez J."/>
            <person name="Aqrawi P."/>
            <person name="Gross S."/>
            <person name="Joshi V."/>
            <person name="Fowler G."/>
            <person name="Nazareth L."/>
            <person name="Reid J."/>
            <person name="Worley K."/>
            <person name="Petrosino J."/>
            <person name="Highlander S."/>
            <person name="Gibbs R."/>
        </authorList>
    </citation>
    <scope>NUCLEOTIDE SEQUENCE [LARGE SCALE GENOMIC DNA]</scope>
    <source>
        <strain evidence="4 5">ATCC 33394</strain>
    </source>
</reference>
<dbReference type="NCBIfam" id="NF041109">
    <property type="entry name" value="VF_TspB_C_term"/>
    <property type="match status" value="1"/>
</dbReference>
<gene>
    <name evidence="4" type="ORF">HMPREF9098_2236</name>
</gene>
<dbReference type="InterPro" id="IPR008708">
    <property type="entry name" value="Neisseria_TspB"/>
</dbReference>
<dbReference type="AlphaFoldDB" id="F0F2A1"/>
<keyword evidence="2" id="KW-0812">Transmembrane</keyword>
<feature type="compositionally biased region" description="Polar residues" evidence="1">
    <location>
        <begin position="380"/>
        <end position="401"/>
    </location>
</feature>
<evidence type="ECO:0008006" key="6">
    <source>
        <dbReference type="Google" id="ProtNLM"/>
    </source>
</evidence>
<sequence length="547" mass="59179">MKKLIFLIAFAVFAPVFADVPYIPPQSNQAIISQAPNGSSVAYGTDHKFYSYDKNGNRVLDVGKATEYSRNLPSNQFQSSQKSAGTVTANKSHPTTFTDSYGNKASGTVRTQTRIPNNTVAKGFGAIMVGTTATTHLDNLKRQGVADQISRGFSDGNWTEVAAGVGKIFDWTGFGSSVADAIYGDSTAAEAVTAPVREQALNQARADFDRFQRQKQQINPNETYTHIVVSEWDGTSAAGSSGATVTEYLAKGAAPWRAGQSKTKDWPSPITINGTTITNKLPADDNHWMSITNNTVSGKDAVAIQAKIEADLKNYLPNEAAWEKAMEQFLNQSNANNAAITDLINALWETGAINPQNTQTTVAGSASDNTFVTEPYTPAGSDQAQQTQFRVNPDGSVTVSTIPRPDLPANSSVAPTRSEIGKPPSSNAQNQNQGQNQDQQNQNQSGSNKDNNICKSNPKALMCMELGNTDYQDLKLPEQKVNLSFNPLNIFSSSGQCPPDTVFSIGHTTQTLSYRQICDAAVKMRPWVILFSMIVAFTIFRLTISRN</sequence>